<evidence type="ECO:0000313" key="1">
    <source>
        <dbReference type="EMBL" id="CAJ0947633.1"/>
    </source>
</evidence>
<keyword evidence="2" id="KW-1185">Reference proteome</keyword>
<dbReference type="EMBL" id="CAUEEQ010027041">
    <property type="protein sequence ID" value="CAJ0947633.1"/>
    <property type="molecule type" value="Genomic_DNA"/>
</dbReference>
<evidence type="ECO:0000313" key="2">
    <source>
        <dbReference type="Proteomes" id="UP001176940"/>
    </source>
</evidence>
<sequence length="132" mass="14704">MKLPAAAAEDFVELIQRATSVLLADPCFQLRSIHYLLGQSEGSAPPPADKKHFSLQAYTDYINAEELGKVEKMRSLLNEESKQAAASCQPTSEEDLCPICYAHTHLRYLQALLPQVLQVSMAAPLRHRRALQ</sequence>
<comment type="caution">
    <text evidence="1">The sequence shown here is derived from an EMBL/GenBank/DDBJ whole genome shotgun (WGS) entry which is preliminary data.</text>
</comment>
<name>A0ABN9LPZ1_9NEOB</name>
<proteinExistence type="predicted"/>
<protein>
    <submittedName>
        <fullName evidence="1">Uncharacterized protein</fullName>
    </submittedName>
</protein>
<dbReference type="Proteomes" id="UP001176940">
    <property type="component" value="Unassembled WGS sequence"/>
</dbReference>
<reference evidence="1" key="1">
    <citation type="submission" date="2023-07" db="EMBL/GenBank/DDBJ databases">
        <authorList>
            <person name="Stuckert A."/>
        </authorList>
    </citation>
    <scope>NUCLEOTIDE SEQUENCE</scope>
</reference>
<organism evidence="1 2">
    <name type="scientific">Ranitomeya imitator</name>
    <name type="common">mimic poison frog</name>
    <dbReference type="NCBI Taxonomy" id="111125"/>
    <lineage>
        <taxon>Eukaryota</taxon>
        <taxon>Metazoa</taxon>
        <taxon>Chordata</taxon>
        <taxon>Craniata</taxon>
        <taxon>Vertebrata</taxon>
        <taxon>Euteleostomi</taxon>
        <taxon>Amphibia</taxon>
        <taxon>Batrachia</taxon>
        <taxon>Anura</taxon>
        <taxon>Neobatrachia</taxon>
        <taxon>Hyloidea</taxon>
        <taxon>Dendrobatidae</taxon>
        <taxon>Dendrobatinae</taxon>
        <taxon>Ranitomeya</taxon>
    </lineage>
</organism>
<gene>
    <name evidence="1" type="ORF">RIMI_LOCUS11765110</name>
</gene>
<accession>A0ABN9LPZ1</accession>